<dbReference type="KEGG" id="rhox:RBB84_19220"/>
<name>A0AAU7UTC3_9NOCA</name>
<sequence length="172" mass="18955">MAKMTSGRPDRFGGGTLPPAFVGATAPAATAPAAVEPSLTAVPETTPVAETPAPAPSEVEEAPEPKAAPEPTKKKSTTSRSKRVVESTNSEVRRKYVEWDQSIEDEFQDGCDDWYGDRDRRERKRRLGRRPSDNAMVIALMRLGLETIAKDPKANDRLEDLLPVDARRRRKS</sequence>
<dbReference type="AlphaFoldDB" id="A0AAU7UTC3"/>
<feature type="region of interest" description="Disordered" evidence="1">
    <location>
        <begin position="1"/>
        <end position="133"/>
    </location>
</feature>
<protein>
    <submittedName>
        <fullName evidence="2">Uncharacterized protein</fullName>
    </submittedName>
</protein>
<feature type="compositionally biased region" description="Low complexity" evidence="1">
    <location>
        <begin position="24"/>
        <end position="52"/>
    </location>
</feature>
<dbReference type="RefSeq" id="WP_228045357.1">
    <property type="nucleotide sequence ID" value="NZ_CP132970.1"/>
</dbReference>
<gene>
    <name evidence="2" type="ORF">RBB84_19220</name>
</gene>
<proteinExistence type="predicted"/>
<evidence type="ECO:0000256" key="1">
    <source>
        <dbReference type="SAM" id="MobiDB-lite"/>
    </source>
</evidence>
<reference evidence="2" key="1">
    <citation type="submission" date="2023-08" db="EMBL/GenBank/DDBJ databases">
        <title>The novel hydrolase IpcH responsible for the initial isoprocarb degradation step in Rhodococcus sp. D-6.</title>
        <authorList>
            <person name="Zhu Q."/>
        </authorList>
    </citation>
    <scope>NUCLEOTIDE SEQUENCE</scope>
    <source>
        <strain evidence="2">D-6</strain>
    </source>
</reference>
<accession>A0AAU7UTC3</accession>
<organism evidence="2">
    <name type="scientific">Rhodococcus sp. D-6</name>
    <dbReference type="NCBI Taxonomy" id="1387842"/>
    <lineage>
        <taxon>Bacteria</taxon>
        <taxon>Bacillati</taxon>
        <taxon>Actinomycetota</taxon>
        <taxon>Actinomycetes</taxon>
        <taxon>Mycobacteriales</taxon>
        <taxon>Nocardiaceae</taxon>
        <taxon>Rhodococcus</taxon>
    </lineage>
</organism>
<evidence type="ECO:0000313" key="2">
    <source>
        <dbReference type="EMBL" id="XBW03395.1"/>
    </source>
</evidence>
<dbReference type="EMBL" id="CP132970">
    <property type="protein sequence ID" value="XBW03395.1"/>
    <property type="molecule type" value="Genomic_DNA"/>
</dbReference>
<feature type="region of interest" description="Disordered" evidence="1">
    <location>
        <begin position="152"/>
        <end position="172"/>
    </location>
</feature>
<feature type="compositionally biased region" description="Acidic residues" evidence="1">
    <location>
        <begin position="101"/>
        <end position="114"/>
    </location>
</feature>